<protein>
    <submittedName>
        <fullName evidence="2">Sigma factor-like helix-turn-helix DNA-binding protein</fullName>
    </submittedName>
</protein>
<dbReference type="RefSeq" id="WP_379276092.1">
    <property type="nucleotide sequence ID" value="NZ_JBHUGT010000023.1"/>
</dbReference>
<dbReference type="EMBL" id="JBHUMY010000023">
    <property type="protein sequence ID" value="MFD2662198.1"/>
    <property type="molecule type" value="Genomic_DNA"/>
</dbReference>
<organism evidence="2 3">
    <name type="scientific">Paenibacillus thailandensis</name>
    <dbReference type="NCBI Taxonomy" id="393250"/>
    <lineage>
        <taxon>Bacteria</taxon>
        <taxon>Bacillati</taxon>
        <taxon>Bacillota</taxon>
        <taxon>Bacilli</taxon>
        <taxon>Bacillales</taxon>
        <taxon>Paenibacillaceae</taxon>
        <taxon>Paenibacillus</taxon>
    </lineage>
</organism>
<dbReference type="SUPFAM" id="SSF54427">
    <property type="entry name" value="NTF2-like"/>
    <property type="match status" value="1"/>
</dbReference>
<dbReference type="InterPro" id="IPR036388">
    <property type="entry name" value="WH-like_DNA-bd_sf"/>
</dbReference>
<name>A0ABW5R330_9BACL</name>
<dbReference type="SUPFAM" id="SSF88659">
    <property type="entry name" value="Sigma3 and sigma4 domains of RNA polymerase sigma factors"/>
    <property type="match status" value="1"/>
</dbReference>
<comment type="caution">
    <text evidence="2">The sequence shown here is derived from an EMBL/GenBank/DDBJ whole genome shotgun (WGS) entry which is preliminary data.</text>
</comment>
<proteinExistence type="predicted"/>
<sequence>MLVLLERLTPTERTVFVLREALGFDYPEIAELLDKQEANCRKLMSRARSKMGISEEEPIAAEAVEVEWVGRFLASLEQGNVDQLLSLLTEDVMLVADGGGKATAFKHPIQTRNHVARILLDGFGQIKRYDQGSIRFEVAPLNGETGIILRSEKEIVAALLIQLRRGKLAAMYAVRNPDKLARV</sequence>
<gene>
    <name evidence="2" type="ORF">ACFSW5_18230</name>
</gene>
<dbReference type="InterPro" id="IPR052704">
    <property type="entry name" value="ECF_Sigma-70_Domain"/>
</dbReference>
<reference evidence="3" key="1">
    <citation type="journal article" date="2019" name="Int. J. Syst. Evol. Microbiol.">
        <title>The Global Catalogue of Microorganisms (GCM) 10K type strain sequencing project: providing services to taxonomists for standard genome sequencing and annotation.</title>
        <authorList>
            <consortium name="The Broad Institute Genomics Platform"/>
            <consortium name="The Broad Institute Genome Sequencing Center for Infectious Disease"/>
            <person name="Wu L."/>
            <person name="Ma J."/>
        </authorList>
    </citation>
    <scope>NUCLEOTIDE SEQUENCE [LARGE SCALE GENOMIC DNA]</scope>
    <source>
        <strain evidence="3">TISTR 1827</strain>
    </source>
</reference>
<feature type="domain" description="RNA polymerase sigma factor 70 region 4 type 2" evidence="1">
    <location>
        <begin position="3"/>
        <end position="51"/>
    </location>
</feature>
<keyword evidence="3" id="KW-1185">Reference proteome</keyword>
<dbReference type="Gene3D" id="1.10.10.10">
    <property type="entry name" value="Winged helix-like DNA-binding domain superfamily/Winged helix DNA-binding domain"/>
    <property type="match status" value="1"/>
</dbReference>
<evidence type="ECO:0000259" key="1">
    <source>
        <dbReference type="Pfam" id="PF08281"/>
    </source>
</evidence>
<dbReference type="PANTHER" id="PTHR30173:SF36">
    <property type="entry name" value="ECF RNA POLYMERASE SIGMA FACTOR SIGJ"/>
    <property type="match status" value="1"/>
</dbReference>
<dbReference type="PANTHER" id="PTHR30173">
    <property type="entry name" value="SIGMA 19 FACTOR"/>
    <property type="match status" value="1"/>
</dbReference>
<dbReference type="InterPro" id="IPR013324">
    <property type="entry name" value="RNA_pol_sigma_r3/r4-like"/>
</dbReference>
<accession>A0ABW5R330</accession>
<dbReference type="Proteomes" id="UP001597493">
    <property type="component" value="Unassembled WGS sequence"/>
</dbReference>
<evidence type="ECO:0000313" key="2">
    <source>
        <dbReference type="EMBL" id="MFD2662198.1"/>
    </source>
</evidence>
<dbReference type="InterPro" id="IPR013249">
    <property type="entry name" value="RNA_pol_sigma70_r4_t2"/>
</dbReference>
<dbReference type="InterPro" id="IPR032710">
    <property type="entry name" value="NTF2-like_dom_sf"/>
</dbReference>
<evidence type="ECO:0000313" key="3">
    <source>
        <dbReference type="Proteomes" id="UP001597493"/>
    </source>
</evidence>
<dbReference type="Pfam" id="PF08281">
    <property type="entry name" value="Sigma70_r4_2"/>
    <property type="match status" value="1"/>
</dbReference>